<keyword evidence="2" id="KW-1185">Reference proteome</keyword>
<dbReference type="RefSeq" id="WP_075725038.1">
    <property type="nucleotide sequence ID" value="NZ_LTDM01000008.1"/>
</dbReference>
<reference evidence="1 2" key="1">
    <citation type="submission" date="2016-02" db="EMBL/GenBank/DDBJ databases">
        <title>Genome sequence of Tissierella creatinophila DSM 6911.</title>
        <authorList>
            <person name="Poehlein A."/>
            <person name="Daniel R."/>
        </authorList>
    </citation>
    <scope>NUCLEOTIDE SEQUENCE [LARGE SCALE GENOMIC DNA]</scope>
    <source>
        <strain evidence="1 2">DSM 6911</strain>
    </source>
</reference>
<dbReference type="SUPFAM" id="SSF52540">
    <property type="entry name" value="P-loop containing nucleoside triphosphate hydrolases"/>
    <property type="match status" value="1"/>
</dbReference>
<dbReference type="EMBL" id="LTDM01000008">
    <property type="protein sequence ID" value="OLS03400.1"/>
    <property type="molecule type" value="Genomic_DNA"/>
</dbReference>
<dbReference type="Proteomes" id="UP000186112">
    <property type="component" value="Unassembled WGS sequence"/>
</dbReference>
<dbReference type="InterPro" id="IPR027417">
    <property type="entry name" value="P-loop_NTPase"/>
</dbReference>
<sequence length="357" mass="41844">MTKIRRMFPGGNTSRGFFPLQENIIGEDKNFLYILKGMPGGGKSSLMKEIARRSLEEGYTVEYHHCPSDPTSVDAVVIVELKIVILDGTPPHSMDPLYPGVNERIVDLSIFIDEEKIRIHKEKIIKAKKNNKKSYRRAFNYFKAARSVYEEIEMTNREFVDFKGLKDYEDKFIEEIFKKEEVEVSNSLFKIRHLFSTAYTPEGYFDYTDSLLKNIGKRYFIKGEIGTGTSEFLQRIVDICKWKDYDIEIYYNSFIPEKIESVFIWDLDTIISSNPKSKEFQCELINFDKFFNPSNQNKDDYKILEELKEKGIEGLKGAKKNHFILEETYRPTVDFNGIDNEREKIWNEILDFASKKD</sequence>
<name>A0A1U7M820_TISCR</name>
<gene>
    <name evidence="1" type="ORF">TICRE_06300</name>
</gene>
<organism evidence="1 2">
    <name type="scientific">Tissierella creatinophila DSM 6911</name>
    <dbReference type="NCBI Taxonomy" id="1123403"/>
    <lineage>
        <taxon>Bacteria</taxon>
        <taxon>Bacillati</taxon>
        <taxon>Bacillota</taxon>
        <taxon>Tissierellia</taxon>
        <taxon>Tissierellales</taxon>
        <taxon>Tissierellaceae</taxon>
        <taxon>Tissierella</taxon>
    </lineage>
</organism>
<evidence type="ECO:0000313" key="1">
    <source>
        <dbReference type="EMBL" id="OLS03400.1"/>
    </source>
</evidence>
<accession>A0A1U7M820</accession>
<dbReference type="OrthoDB" id="9781752at2"/>
<proteinExistence type="predicted"/>
<dbReference type="AlphaFoldDB" id="A0A1U7M820"/>
<comment type="caution">
    <text evidence="1">The sequence shown here is derived from an EMBL/GenBank/DDBJ whole genome shotgun (WGS) entry which is preliminary data.</text>
</comment>
<evidence type="ECO:0000313" key="2">
    <source>
        <dbReference type="Proteomes" id="UP000186112"/>
    </source>
</evidence>
<protein>
    <submittedName>
        <fullName evidence="1">Uncharacterized protein</fullName>
    </submittedName>
</protein>